<evidence type="ECO:0000313" key="2">
    <source>
        <dbReference type="EMBL" id="MBC3475678.1"/>
    </source>
</evidence>
<evidence type="ECO:0000313" key="3">
    <source>
        <dbReference type="Proteomes" id="UP000628086"/>
    </source>
</evidence>
<proteinExistence type="predicted"/>
<dbReference type="InterPro" id="IPR025161">
    <property type="entry name" value="IS402-like_dom"/>
</dbReference>
<name>A0ABR6V595_9PSED</name>
<reference evidence="2 3" key="1">
    <citation type="journal article" date="2020" name="Microorganisms">
        <title>Reliable Identification of Environmental Pseudomonas Isolates Using the rpoD Gene.</title>
        <authorList>
            <consortium name="The Broad Institute Genome Sequencing Platform"/>
            <person name="Girard L."/>
            <person name="Lood C."/>
            <person name="Rokni-Zadeh H."/>
            <person name="van Noort V."/>
            <person name="Lavigne R."/>
            <person name="De Mot R."/>
        </authorList>
    </citation>
    <scope>NUCLEOTIDE SEQUENCE [LARGE SCALE GENOMIC DNA]</scope>
    <source>
        <strain evidence="2 3">RW7P2</strain>
    </source>
</reference>
<feature type="domain" description="Insertion element IS402-like" evidence="1">
    <location>
        <begin position="7"/>
        <end position="55"/>
    </location>
</feature>
<dbReference type="Proteomes" id="UP000628086">
    <property type="component" value="Unassembled WGS sequence"/>
</dbReference>
<gene>
    <name evidence="2" type="ORF">HU747_08690</name>
</gene>
<comment type="caution">
    <text evidence="2">The sequence shown here is derived from an EMBL/GenBank/DDBJ whole genome shotgun (WGS) entry which is preliminary data.</text>
</comment>
<organism evidence="2 3">
    <name type="scientific">Pseudomonas taiwanensis</name>
    <dbReference type="NCBI Taxonomy" id="470150"/>
    <lineage>
        <taxon>Bacteria</taxon>
        <taxon>Pseudomonadati</taxon>
        <taxon>Pseudomonadota</taxon>
        <taxon>Gammaproteobacteria</taxon>
        <taxon>Pseudomonadales</taxon>
        <taxon>Pseudomonadaceae</taxon>
        <taxon>Pseudomonas</taxon>
    </lineage>
</organism>
<dbReference type="EMBL" id="JABWRS010000005">
    <property type="protein sequence ID" value="MBC3475678.1"/>
    <property type="molecule type" value="Genomic_DNA"/>
</dbReference>
<keyword evidence="3" id="KW-1185">Reference proteome</keyword>
<sequence>MAKRYEPWAVVADLFTVAHVRGRPRSSDRFFMLDGLLWMLCSVAAWRDMPERFGS</sequence>
<protein>
    <submittedName>
        <fullName evidence="2">Transposase</fullName>
    </submittedName>
</protein>
<evidence type="ECO:0000259" key="1">
    <source>
        <dbReference type="Pfam" id="PF13340"/>
    </source>
</evidence>
<accession>A0ABR6V595</accession>
<dbReference type="Pfam" id="PF13340">
    <property type="entry name" value="DUF4096"/>
    <property type="match status" value="1"/>
</dbReference>